<dbReference type="Pfam" id="PF02633">
    <property type="entry name" value="Creatininase"/>
    <property type="match status" value="1"/>
</dbReference>
<dbReference type="KEGG" id="psl:Psta_1670"/>
<keyword evidence="4" id="KW-0862">Zinc</keyword>
<evidence type="ECO:0000256" key="5">
    <source>
        <dbReference type="ARBA" id="ARBA00024029"/>
    </source>
</evidence>
<keyword evidence="7" id="KW-1185">Reference proteome</keyword>
<dbReference type="SUPFAM" id="SSF102215">
    <property type="entry name" value="Creatininase"/>
    <property type="match status" value="1"/>
</dbReference>
<gene>
    <name evidence="6" type="ordered locus">Psta_1670</name>
</gene>
<name>D2QYD1_PIRSD</name>
<dbReference type="EMBL" id="CP001848">
    <property type="protein sequence ID" value="ADB16345.1"/>
    <property type="molecule type" value="Genomic_DNA"/>
</dbReference>
<reference evidence="6 7" key="1">
    <citation type="journal article" date="2009" name="Stand. Genomic Sci.">
        <title>Complete genome sequence of Pirellula staleyi type strain (ATCC 27377).</title>
        <authorList>
            <person name="Clum A."/>
            <person name="Tindall B.J."/>
            <person name="Sikorski J."/>
            <person name="Ivanova N."/>
            <person name="Mavrommatis K."/>
            <person name="Lucas S."/>
            <person name="Glavina del Rio T."/>
            <person name="Nolan M."/>
            <person name="Chen F."/>
            <person name="Tice H."/>
            <person name="Pitluck S."/>
            <person name="Cheng J.F."/>
            <person name="Chertkov O."/>
            <person name="Brettin T."/>
            <person name="Han C."/>
            <person name="Detter J.C."/>
            <person name="Kuske C."/>
            <person name="Bruce D."/>
            <person name="Goodwin L."/>
            <person name="Ovchinikova G."/>
            <person name="Pati A."/>
            <person name="Mikhailova N."/>
            <person name="Chen A."/>
            <person name="Palaniappan K."/>
            <person name="Land M."/>
            <person name="Hauser L."/>
            <person name="Chang Y.J."/>
            <person name="Jeffries C.D."/>
            <person name="Chain P."/>
            <person name="Rohde M."/>
            <person name="Goker M."/>
            <person name="Bristow J."/>
            <person name="Eisen J.A."/>
            <person name="Markowitz V."/>
            <person name="Hugenholtz P."/>
            <person name="Kyrpides N.C."/>
            <person name="Klenk H.P."/>
            <person name="Lapidus A."/>
        </authorList>
    </citation>
    <scope>NUCLEOTIDE SEQUENCE [LARGE SCALE GENOMIC DNA]</scope>
    <source>
        <strain evidence="7">ATCC 27377 / DSM 6068 / ICPB 4128</strain>
    </source>
</reference>
<dbReference type="AlphaFoldDB" id="D2QYD1"/>
<dbReference type="PANTHER" id="PTHR35005">
    <property type="entry name" value="3-DEHYDRO-SCYLLO-INOSOSE HYDROLASE"/>
    <property type="match status" value="1"/>
</dbReference>
<keyword evidence="3" id="KW-0378">Hydrolase</keyword>
<sequence>MRPYVLAETNYGYTKTNQYDVAVLPLGATEPHNLHLPYGTDLFEGTIVGEHIVAEAHRRGGRVVLLPTIPFGTETNMQEFPLAINVNPSTLFAFITDVIHSCIKSGIHKIVLLNSHGGNEMKPLLRELADKVDASLFLCNWYRVIADVESQIFEHREDHAGEMETSFGLAYFPQFVARNANGTLAADNGSTAPSQFEAINKGWVSITRPWHLLTTNSGSGYPHAASADKAKRMMDVLVERLGGFLYDLSIAPREGRFPFADHL</sequence>
<proteinExistence type="inferred from homology"/>
<comment type="similarity">
    <text evidence="5">Belongs to the creatininase superfamily.</text>
</comment>
<evidence type="ECO:0000313" key="7">
    <source>
        <dbReference type="Proteomes" id="UP000001887"/>
    </source>
</evidence>
<dbReference type="Proteomes" id="UP000001887">
    <property type="component" value="Chromosome"/>
</dbReference>
<keyword evidence="2" id="KW-0479">Metal-binding</keyword>
<dbReference type="GO" id="GO:0046872">
    <property type="term" value="F:metal ion binding"/>
    <property type="evidence" value="ECO:0007669"/>
    <property type="project" value="UniProtKB-KW"/>
</dbReference>
<dbReference type="GO" id="GO:0009231">
    <property type="term" value="P:riboflavin biosynthetic process"/>
    <property type="evidence" value="ECO:0007669"/>
    <property type="project" value="TreeGrafter"/>
</dbReference>
<evidence type="ECO:0000256" key="3">
    <source>
        <dbReference type="ARBA" id="ARBA00022801"/>
    </source>
</evidence>
<protein>
    <submittedName>
        <fullName evidence="6">Creatininase</fullName>
    </submittedName>
</protein>
<dbReference type="InterPro" id="IPR003785">
    <property type="entry name" value="Creatininase/forma_Hydrolase"/>
</dbReference>
<dbReference type="OrthoDB" id="9801445at2"/>
<comment type="cofactor">
    <cofactor evidence="1">
        <name>Zn(2+)</name>
        <dbReference type="ChEBI" id="CHEBI:29105"/>
    </cofactor>
</comment>
<dbReference type="Gene3D" id="3.40.50.10310">
    <property type="entry name" value="Creatininase"/>
    <property type="match status" value="1"/>
</dbReference>
<evidence type="ECO:0000256" key="2">
    <source>
        <dbReference type="ARBA" id="ARBA00022723"/>
    </source>
</evidence>
<dbReference type="HOGENOM" id="CLU_055029_3_1_0"/>
<dbReference type="InterPro" id="IPR024087">
    <property type="entry name" value="Creatininase-like_sf"/>
</dbReference>
<dbReference type="PANTHER" id="PTHR35005:SF1">
    <property type="entry name" value="2-AMINO-5-FORMYLAMINO-6-RIBOSYLAMINOPYRIMIDIN-4(3H)-ONE 5'-MONOPHOSPHATE DEFORMYLASE"/>
    <property type="match status" value="1"/>
</dbReference>
<evidence type="ECO:0000256" key="4">
    <source>
        <dbReference type="ARBA" id="ARBA00022833"/>
    </source>
</evidence>
<dbReference type="STRING" id="530564.Psta_1670"/>
<evidence type="ECO:0000256" key="1">
    <source>
        <dbReference type="ARBA" id="ARBA00001947"/>
    </source>
</evidence>
<dbReference type="eggNOG" id="COG1402">
    <property type="taxonomic scope" value="Bacteria"/>
</dbReference>
<organism evidence="6 7">
    <name type="scientific">Pirellula staleyi (strain ATCC 27377 / DSM 6068 / ICPB 4128)</name>
    <name type="common">Pirella staleyi</name>
    <dbReference type="NCBI Taxonomy" id="530564"/>
    <lineage>
        <taxon>Bacteria</taxon>
        <taxon>Pseudomonadati</taxon>
        <taxon>Planctomycetota</taxon>
        <taxon>Planctomycetia</taxon>
        <taxon>Pirellulales</taxon>
        <taxon>Pirellulaceae</taxon>
        <taxon>Pirellula</taxon>
    </lineage>
</organism>
<accession>D2QYD1</accession>
<evidence type="ECO:0000313" key="6">
    <source>
        <dbReference type="EMBL" id="ADB16345.1"/>
    </source>
</evidence>
<dbReference type="GO" id="GO:0016811">
    <property type="term" value="F:hydrolase activity, acting on carbon-nitrogen (but not peptide) bonds, in linear amides"/>
    <property type="evidence" value="ECO:0007669"/>
    <property type="project" value="TreeGrafter"/>
</dbReference>